<name>A0A1D1ZD07_9ARAE</name>
<accession>A0A1D1ZD07</accession>
<feature type="chain" id="PRO_5013062816" evidence="1">
    <location>
        <begin position="16"/>
        <end position="466"/>
    </location>
</feature>
<dbReference type="PANTHER" id="PTHR13343:SF18">
    <property type="entry name" value="PENTATRICOPEPTIDE REPEAT (PPR) SUPERFAMILY PROTEIN"/>
    <property type="match status" value="1"/>
</dbReference>
<evidence type="ECO:0000313" key="2">
    <source>
        <dbReference type="EMBL" id="JAT64828.1"/>
    </source>
</evidence>
<dbReference type="PANTHER" id="PTHR13343">
    <property type="entry name" value="CREG1 PROTEIN"/>
    <property type="match status" value="1"/>
</dbReference>
<evidence type="ECO:0000256" key="1">
    <source>
        <dbReference type="SAM" id="SignalP"/>
    </source>
</evidence>
<dbReference type="AlphaFoldDB" id="A0A1D1ZD07"/>
<protein>
    <submittedName>
        <fullName evidence="2">Uncharacterized protein At3g49140</fullName>
    </submittedName>
</protein>
<organism evidence="2">
    <name type="scientific">Anthurium amnicola</name>
    <dbReference type="NCBI Taxonomy" id="1678845"/>
    <lineage>
        <taxon>Eukaryota</taxon>
        <taxon>Viridiplantae</taxon>
        <taxon>Streptophyta</taxon>
        <taxon>Embryophyta</taxon>
        <taxon>Tracheophyta</taxon>
        <taxon>Spermatophyta</taxon>
        <taxon>Magnoliopsida</taxon>
        <taxon>Liliopsida</taxon>
        <taxon>Araceae</taxon>
        <taxon>Pothoideae</taxon>
        <taxon>Potheae</taxon>
        <taxon>Anthurium</taxon>
    </lineage>
</organism>
<keyword evidence="1" id="KW-0732">Signal</keyword>
<proteinExistence type="predicted"/>
<gene>
    <name evidence="2" type="primary">At3g49140_2</name>
    <name evidence="2" type="ORF">g.93872</name>
</gene>
<reference evidence="2" key="1">
    <citation type="submission" date="2015-07" db="EMBL/GenBank/DDBJ databases">
        <title>Transcriptome Assembly of Anthurium amnicola.</title>
        <authorList>
            <person name="Suzuki J."/>
        </authorList>
    </citation>
    <scope>NUCLEOTIDE SEQUENCE</scope>
</reference>
<dbReference type="InterPro" id="IPR037119">
    <property type="entry name" value="Haem_oxidase_HugZ-like_sf"/>
</dbReference>
<dbReference type="Gene3D" id="3.20.180.10">
    <property type="entry name" value="PNP-oxidase-like"/>
    <property type="match status" value="1"/>
</dbReference>
<dbReference type="EMBL" id="GDJX01003108">
    <property type="protein sequence ID" value="JAT64828.1"/>
    <property type="molecule type" value="Transcribed_RNA"/>
</dbReference>
<sequence length="466" mass="52714">MAIGLVLLGVTSSAATTSSSIRAPLDARRNYDFSNISFKCRDPFFGAIHCHWLTTGQVLFLRKVWATACYPDSVPNASKCLGTRGYHPLEELKDHERNKDMMLTAAEIARTTVETNSNALLIFPGTVHCEPHRQVSWGEFHYVADDYGDIFFEIFDDENILQDCRACSPVTVLIGMDGLLNGELKSMIDGHHGNSYNARKHNNFNTEDDSEVTEVSDILINWGMPETLRRVHPLYFAKCLTKAVHTKYRKKMEHPSNGLCIMGCLRPAFIDEESYLRRLFHGEDSDGYGSDWRDESEKEEEQVAAAYDLIDGEILSFDSNGNGNMRSSLYKLEITTIELFSVYGDQSTITLQDFQDAEPDVLAHTAPAIIRRFNDHGMNCSVALKSLCRKKKRLNIEGANLIGVDSLGMDVRVFLGMEAQTVRFSFNTRVMSETAAERKIRRMLFPRCHRKQVKISNDDVWDSNSC</sequence>
<feature type="signal peptide" evidence="1">
    <location>
        <begin position="1"/>
        <end position="15"/>
    </location>
</feature>
<dbReference type="SUPFAM" id="SSF50475">
    <property type="entry name" value="FMN-binding split barrel"/>
    <property type="match status" value="1"/>
</dbReference>